<dbReference type="EMBL" id="JARYMX010000005">
    <property type="protein sequence ID" value="KAJ9547363.1"/>
    <property type="molecule type" value="Genomic_DNA"/>
</dbReference>
<organism evidence="1 2">
    <name type="scientific">Centaurea solstitialis</name>
    <name type="common">yellow star-thistle</name>
    <dbReference type="NCBI Taxonomy" id="347529"/>
    <lineage>
        <taxon>Eukaryota</taxon>
        <taxon>Viridiplantae</taxon>
        <taxon>Streptophyta</taxon>
        <taxon>Embryophyta</taxon>
        <taxon>Tracheophyta</taxon>
        <taxon>Spermatophyta</taxon>
        <taxon>Magnoliopsida</taxon>
        <taxon>eudicotyledons</taxon>
        <taxon>Gunneridae</taxon>
        <taxon>Pentapetalae</taxon>
        <taxon>asterids</taxon>
        <taxon>campanulids</taxon>
        <taxon>Asterales</taxon>
        <taxon>Asteraceae</taxon>
        <taxon>Carduoideae</taxon>
        <taxon>Cardueae</taxon>
        <taxon>Centaureinae</taxon>
        <taxon>Centaurea</taxon>
    </lineage>
</organism>
<evidence type="ECO:0000313" key="2">
    <source>
        <dbReference type="Proteomes" id="UP001172457"/>
    </source>
</evidence>
<comment type="caution">
    <text evidence="1">The sequence shown here is derived from an EMBL/GenBank/DDBJ whole genome shotgun (WGS) entry which is preliminary data.</text>
</comment>
<keyword evidence="2" id="KW-1185">Reference proteome</keyword>
<dbReference type="AlphaFoldDB" id="A0AA38SRQ4"/>
<dbReference type="Proteomes" id="UP001172457">
    <property type="component" value="Chromosome 5"/>
</dbReference>
<evidence type="ECO:0000313" key="1">
    <source>
        <dbReference type="EMBL" id="KAJ9547363.1"/>
    </source>
</evidence>
<gene>
    <name evidence="1" type="ORF">OSB04_019906</name>
</gene>
<reference evidence="1" key="1">
    <citation type="submission" date="2023-03" db="EMBL/GenBank/DDBJ databases">
        <title>Chromosome-scale reference genome and RAD-based genetic map of yellow starthistle (Centaurea solstitialis) reveal putative structural variation and QTLs associated with invader traits.</title>
        <authorList>
            <person name="Reatini B."/>
            <person name="Cang F.A."/>
            <person name="Jiang Q."/>
            <person name="Mckibben M.T.W."/>
            <person name="Barker M.S."/>
            <person name="Rieseberg L.H."/>
            <person name="Dlugosch K.M."/>
        </authorList>
    </citation>
    <scope>NUCLEOTIDE SEQUENCE</scope>
    <source>
        <strain evidence="1">CAN-66</strain>
        <tissue evidence="1">Leaf</tissue>
    </source>
</reference>
<protein>
    <submittedName>
        <fullName evidence="1">Uncharacterized protein</fullName>
    </submittedName>
</protein>
<accession>A0AA38SRQ4</accession>
<name>A0AA38SRQ4_9ASTR</name>
<proteinExistence type="predicted"/>
<sequence length="102" mass="11622">MDPQKDIFKLSKGKKILKFQIYGFCSSFDMNFRVVSSDSHYVPNFVVVKLSFGTTFGTTFECCYVQHNDQRTLKFGRNNMAISLLRLRNGKGCTPIVVGCHI</sequence>